<evidence type="ECO:0000256" key="3">
    <source>
        <dbReference type="PIRSR" id="PIRSR606225-1"/>
    </source>
</evidence>
<evidence type="ECO:0000313" key="8">
    <source>
        <dbReference type="Proteomes" id="UP000581135"/>
    </source>
</evidence>
<dbReference type="InterPro" id="IPR006145">
    <property type="entry name" value="PsdUridine_synth_RsuA/RluA"/>
</dbReference>
<reference evidence="7 8" key="1">
    <citation type="submission" date="2020-08" db="EMBL/GenBank/DDBJ databases">
        <title>Genomic Encyclopedia of Type Strains, Phase III (KMG-III): the genomes of soil and plant-associated and newly described type strains.</title>
        <authorList>
            <person name="Whitman W."/>
        </authorList>
    </citation>
    <scope>NUCLEOTIDE SEQUENCE [LARGE SCALE GENOMIC DNA]</scope>
    <source>
        <strain evidence="7 8">CECT 8803</strain>
    </source>
</reference>
<dbReference type="CDD" id="cd00165">
    <property type="entry name" value="S4"/>
    <property type="match status" value="1"/>
</dbReference>
<comment type="catalytic activity">
    <reaction evidence="5">
        <text>a uridine in RNA = a pseudouridine in RNA</text>
        <dbReference type="Rhea" id="RHEA:48348"/>
        <dbReference type="Rhea" id="RHEA-COMP:12068"/>
        <dbReference type="Rhea" id="RHEA-COMP:12069"/>
        <dbReference type="ChEBI" id="CHEBI:65314"/>
        <dbReference type="ChEBI" id="CHEBI:65315"/>
    </reaction>
</comment>
<comment type="caution">
    <text evidence="7">The sequence shown here is derived from an EMBL/GenBank/DDBJ whole genome shotgun (WGS) entry which is preliminary data.</text>
</comment>
<protein>
    <recommendedName>
        <fullName evidence="5">Pseudouridine synthase</fullName>
        <ecNumber evidence="5">5.4.99.-</ecNumber>
    </recommendedName>
</protein>
<feature type="active site" evidence="3">
    <location>
        <position position="152"/>
    </location>
</feature>
<dbReference type="PANTHER" id="PTHR21600:SF87">
    <property type="entry name" value="RNA PSEUDOURIDYLATE SYNTHASE DOMAIN-CONTAINING PROTEIN 1"/>
    <property type="match status" value="1"/>
</dbReference>
<dbReference type="CDD" id="cd02869">
    <property type="entry name" value="PseudoU_synth_RluA_like"/>
    <property type="match status" value="1"/>
</dbReference>
<comment type="function">
    <text evidence="5">Responsible for synthesis of pseudouridine from uracil.</text>
</comment>
<dbReference type="EC" id="5.4.99.-" evidence="5"/>
<evidence type="ECO:0000256" key="4">
    <source>
        <dbReference type="PROSITE-ProRule" id="PRU00182"/>
    </source>
</evidence>
<evidence type="ECO:0000313" key="7">
    <source>
        <dbReference type="EMBL" id="MBB3065688.1"/>
    </source>
</evidence>
<dbReference type="InterPro" id="IPR006224">
    <property type="entry name" value="PsdUridine_synth_RluA-like_CS"/>
</dbReference>
<dbReference type="NCBIfam" id="TIGR00005">
    <property type="entry name" value="rluA_subfam"/>
    <property type="match status" value="1"/>
</dbReference>
<evidence type="ECO:0000259" key="6">
    <source>
        <dbReference type="Pfam" id="PF00849"/>
    </source>
</evidence>
<dbReference type="InterPro" id="IPR050188">
    <property type="entry name" value="RluA_PseudoU_synthase"/>
</dbReference>
<dbReference type="GO" id="GO:0140098">
    <property type="term" value="F:catalytic activity, acting on RNA"/>
    <property type="evidence" value="ECO:0007669"/>
    <property type="project" value="UniProtKB-ARBA"/>
</dbReference>
<dbReference type="EMBL" id="JACHXA010000005">
    <property type="protein sequence ID" value="MBB3065688.1"/>
    <property type="molecule type" value="Genomic_DNA"/>
</dbReference>
<dbReference type="Proteomes" id="UP000581135">
    <property type="component" value="Unassembled WGS sequence"/>
</dbReference>
<dbReference type="PROSITE" id="PS50889">
    <property type="entry name" value="S4"/>
    <property type="match status" value="1"/>
</dbReference>
<dbReference type="PANTHER" id="PTHR21600">
    <property type="entry name" value="MITOCHONDRIAL RNA PSEUDOURIDINE SYNTHASE"/>
    <property type="match status" value="1"/>
</dbReference>
<dbReference type="InterPro" id="IPR020103">
    <property type="entry name" value="PsdUridine_synth_cat_dom_sf"/>
</dbReference>
<keyword evidence="8" id="KW-1185">Reference proteome</keyword>
<evidence type="ECO:0000256" key="5">
    <source>
        <dbReference type="RuleBase" id="RU362028"/>
    </source>
</evidence>
<accession>A0A839STN2</accession>
<dbReference type="AlphaFoldDB" id="A0A839STN2"/>
<dbReference type="RefSeq" id="WP_183416521.1">
    <property type="nucleotide sequence ID" value="NZ_JACHXA010000005.1"/>
</dbReference>
<evidence type="ECO:0000256" key="2">
    <source>
        <dbReference type="ARBA" id="ARBA00023235"/>
    </source>
</evidence>
<proteinExistence type="inferred from homology"/>
<dbReference type="Pfam" id="PF00849">
    <property type="entry name" value="PseudoU_synth_2"/>
    <property type="match status" value="1"/>
</dbReference>
<evidence type="ECO:0000256" key="1">
    <source>
        <dbReference type="ARBA" id="ARBA00010876"/>
    </source>
</evidence>
<dbReference type="SUPFAM" id="SSF55120">
    <property type="entry name" value="Pseudouridine synthase"/>
    <property type="match status" value="1"/>
</dbReference>
<dbReference type="InterPro" id="IPR036986">
    <property type="entry name" value="S4_RNA-bd_sf"/>
</dbReference>
<dbReference type="GO" id="GO:0009982">
    <property type="term" value="F:pseudouridine synthase activity"/>
    <property type="evidence" value="ECO:0007669"/>
    <property type="project" value="InterPro"/>
</dbReference>
<dbReference type="Gene3D" id="3.10.290.10">
    <property type="entry name" value="RNA-binding S4 domain"/>
    <property type="match status" value="1"/>
</dbReference>
<keyword evidence="4" id="KW-0694">RNA-binding</keyword>
<comment type="similarity">
    <text evidence="1 5">Belongs to the pseudouridine synthase RluA family.</text>
</comment>
<dbReference type="Gene3D" id="3.30.2350.10">
    <property type="entry name" value="Pseudouridine synthase"/>
    <property type="match status" value="1"/>
</dbReference>
<name>A0A839STN2_9PROT</name>
<dbReference type="SUPFAM" id="SSF55174">
    <property type="entry name" value="Alpha-L RNA-binding motif"/>
    <property type="match status" value="1"/>
</dbReference>
<organism evidence="7 8">
    <name type="scientific">Limibacillus halophilus</name>
    <dbReference type="NCBI Taxonomy" id="1579333"/>
    <lineage>
        <taxon>Bacteria</taxon>
        <taxon>Pseudomonadati</taxon>
        <taxon>Pseudomonadota</taxon>
        <taxon>Alphaproteobacteria</taxon>
        <taxon>Rhodospirillales</taxon>
        <taxon>Rhodovibrionaceae</taxon>
        <taxon>Limibacillus</taxon>
    </lineage>
</organism>
<dbReference type="PROSITE" id="PS01129">
    <property type="entry name" value="PSI_RLU"/>
    <property type="match status" value="1"/>
</dbReference>
<feature type="domain" description="Pseudouridine synthase RsuA/RluA-like" evidence="6">
    <location>
        <begin position="109"/>
        <end position="263"/>
    </location>
</feature>
<dbReference type="GO" id="GO:0003723">
    <property type="term" value="F:RNA binding"/>
    <property type="evidence" value="ECO:0007669"/>
    <property type="project" value="UniProtKB-KW"/>
</dbReference>
<gene>
    <name evidence="7" type="ORF">FHR98_001984</name>
</gene>
<sequence length="333" mass="36100">MTGVENRKVADGEGDQRLDRWFKQHYPNLPFGKLAKLLRTGQIRVDGKRAKNSTRLEAGQIVRIPPLEAGDLGKGDAPTVRDTPRVISKADQRIILDLQAAVLFKDDWVLAINKPAGLAVQGGTKQNRHVDALLDHLRFDASERPRLVHRLDKDTSGVLLLARSAAAARSLAAVFRGKDAEKTYWAIVVGLPRPNEGRIEAALTKGAVPNAAGQGNERVWIDPEEGQRAVTLYRTLDHAGKKAALLELQPITGRTHQLRAHCAGLGTPILGDGKYGGADAYIEGMTLPRRMHLHARDISLPHPSGTGSLLRIHAPLSAHMVESLGLLGLDGTS</sequence>
<dbReference type="InterPro" id="IPR006225">
    <property type="entry name" value="PsdUridine_synth_RluC/D"/>
</dbReference>
<keyword evidence="2 5" id="KW-0413">Isomerase</keyword>
<dbReference type="GO" id="GO:0000455">
    <property type="term" value="P:enzyme-directed rRNA pseudouridine synthesis"/>
    <property type="evidence" value="ECO:0007669"/>
    <property type="project" value="TreeGrafter"/>
</dbReference>